<feature type="transmembrane region" description="Helical" evidence="1">
    <location>
        <begin position="50"/>
        <end position="71"/>
    </location>
</feature>
<proteinExistence type="predicted"/>
<keyword evidence="1" id="KW-1133">Transmembrane helix</keyword>
<evidence type="ECO:0000313" key="3">
    <source>
        <dbReference type="Proteomes" id="UP000229128"/>
    </source>
</evidence>
<keyword evidence="1" id="KW-0472">Membrane</keyword>
<dbReference type="AlphaFoldDB" id="A0A2H0U5M8"/>
<reference evidence="3" key="1">
    <citation type="submission" date="2017-09" db="EMBL/GenBank/DDBJ databases">
        <title>Depth-based differentiation of microbial function through sediment-hosted aquifers and enrichment of novel symbionts in the deep terrestrial subsurface.</title>
        <authorList>
            <person name="Probst A.J."/>
            <person name="Ladd B."/>
            <person name="Jarett J.K."/>
            <person name="Geller-Mcgrath D.E."/>
            <person name="Sieber C.M.K."/>
            <person name="Emerson J.B."/>
            <person name="Anantharaman K."/>
            <person name="Thomas B.C."/>
            <person name="Malmstrom R."/>
            <person name="Stieglmeier M."/>
            <person name="Klingl A."/>
            <person name="Woyke T."/>
            <person name="Ryan C.M."/>
            <person name="Banfield J.F."/>
        </authorList>
    </citation>
    <scope>NUCLEOTIDE SEQUENCE [LARGE SCALE GENOMIC DNA]</scope>
</reference>
<name>A0A2H0U5M8_9BACT</name>
<keyword evidence="1" id="KW-0812">Transmembrane</keyword>
<gene>
    <name evidence="2" type="ORF">COU24_02220</name>
</gene>
<evidence type="ECO:0000256" key="1">
    <source>
        <dbReference type="SAM" id="Phobius"/>
    </source>
</evidence>
<organism evidence="2 3">
    <name type="scientific">Candidatus Kuenenbacteria bacterium CG10_big_fil_rev_8_21_14_0_10_39_14</name>
    <dbReference type="NCBI Taxonomy" id="1974619"/>
    <lineage>
        <taxon>Bacteria</taxon>
        <taxon>Candidatus Kueneniibacteriota</taxon>
    </lineage>
</organism>
<sequence>MQDIKPKGKAEKIKNYINMPEQSPEVQSELQPTEEQTLEPKIPWFKNKKIIIPIIIITVVIGIILLVYLVLSSMRQDSQNASKLKNLQKQVGQGGACLDHPDCFDDYICFYGRAYDCITNNERHNCQEIFGDNLCHRKCLNNTDCSADMPSCKEVSTFISDTEFQLRFCVNEKAENGFTEGWKTYHNEQYNYELEYPGMWLYSQNEDGGFLEFNGKTIVITHDDNSNNLGIKDWLKHTDYVLQSGDDLKESVTEQGYKIYDIGELSNGNGGPNYKTFLLKDNHVFNFFLNTNFQHGLYERQVYDHMLSTFKIEDFSTWQTYKNEKYGFEFRYPEKWELVESHFDKRHDIQVFYEINNKTGIDFFITIEPNEDGLDEKQLREKNKQSYVEYSRIIQTGMGNAIEGPIAGGRSESLIIPTEEYLFEINYQVFRKDIGYTGKEVNDKFHKFISTFKFLDENVFDVNKVKEGDIVAGMKVVSVKPYRSDMTALGREQNLIIEFSGQAILEGEYEFIPEGSMPSGVLFSVIGEELSKLPLPLGNKSGKFMFYFTNQDFAKEQFGSSVTLGKATIVIDNFIYKTYPTELNHEAKLVKVINKN</sequence>
<protein>
    <submittedName>
        <fullName evidence="2">Uncharacterized protein</fullName>
    </submittedName>
</protein>
<dbReference type="EMBL" id="PFBQ01000040">
    <property type="protein sequence ID" value="PIR80769.1"/>
    <property type="molecule type" value="Genomic_DNA"/>
</dbReference>
<evidence type="ECO:0000313" key="2">
    <source>
        <dbReference type="EMBL" id="PIR80769.1"/>
    </source>
</evidence>
<accession>A0A2H0U5M8</accession>
<comment type="caution">
    <text evidence="2">The sequence shown here is derived from an EMBL/GenBank/DDBJ whole genome shotgun (WGS) entry which is preliminary data.</text>
</comment>
<dbReference type="Proteomes" id="UP000229128">
    <property type="component" value="Unassembled WGS sequence"/>
</dbReference>